<evidence type="ECO:0000313" key="3">
    <source>
        <dbReference type="Proteomes" id="UP001054945"/>
    </source>
</evidence>
<reference evidence="2 3" key="1">
    <citation type="submission" date="2021-06" db="EMBL/GenBank/DDBJ databases">
        <title>Caerostris extrusa draft genome.</title>
        <authorList>
            <person name="Kono N."/>
            <person name="Arakawa K."/>
        </authorList>
    </citation>
    <scope>NUCLEOTIDE SEQUENCE [LARGE SCALE GENOMIC DNA]</scope>
</reference>
<comment type="caution">
    <text evidence="2">The sequence shown here is derived from an EMBL/GenBank/DDBJ whole genome shotgun (WGS) entry which is preliminary data.</text>
</comment>
<dbReference type="AlphaFoldDB" id="A0AAV4XAC5"/>
<gene>
    <name evidence="2" type="ORF">CEXT_673701</name>
</gene>
<protein>
    <submittedName>
        <fullName evidence="2">Uncharacterized protein</fullName>
    </submittedName>
</protein>
<dbReference type="Proteomes" id="UP001054945">
    <property type="component" value="Unassembled WGS sequence"/>
</dbReference>
<proteinExistence type="predicted"/>
<evidence type="ECO:0000256" key="1">
    <source>
        <dbReference type="SAM" id="MobiDB-lite"/>
    </source>
</evidence>
<feature type="compositionally biased region" description="Polar residues" evidence="1">
    <location>
        <begin position="51"/>
        <end position="66"/>
    </location>
</feature>
<feature type="region of interest" description="Disordered" evidence="1">
    <location>
        <begin position="51"/>
        <end position="80"/>
    </location>
</feature>
<evidence type="ECO:0000313" key="2">
    <source>
        <dbReference type="EMBL" id="GIY90869.1"/>
    </source>
</evidence>
<keyword evidence="3" id="KW-1185">Reference proteome</keyword>
<sequence>MPISQSTTVSITQDSVSLDDPELNLSPNYFAFNLSSSPLGPLENITSNLQLQNQNDTPSAQDNINRPRSLPNLSSHSSNVDSLLSPFLCLIMNLLPHFFLIMICPHP</sequence>
<dbReference type="EMBL" id="BPLR01017357">
    <property type="protein sequence ID" value="GIY90869.1"/>
    <property type="molecule type" value="Genomic_DNA"/>
</dbReference>
<accession>A0AAV4XAC5</accession>
<name>A0AAV4XAC5_CAEEX</name>
<organism evidence="2 3">
    <name type="scientific">Caerostris extrusa</name>
    <name type="common">Bark spider</name>
    <name type="synonym">Caerostris bankana</name>
    <dbReference type="NCBI Taxonomy" id="172846"/>
    <lineage>
        <taxon>Eukaryota</taxon>
        <taxon>Metazoa</taxon>
        <taxon>Ecdysozoa</taxon>
        <taxon>Arthropoda</taxon>
        <taxon>Chelicerata</taxon>
        <taxon>Arachnida</taxon>
        <taxon>Araneae</taxon>
        <taxon>Araneomorphae</taxon>
        <taxon>Entelegynae</taxon>
        <taxon>Araneoidea</taxon>
        <taxon>Araneidae</taxon>
        <taxon>Caerostris</taxon>
    </lineage>
</organism>